<dbReference type="Proteomes" id="UP000015380">
    <property type="component" value="Chromosome"/>
</dbReference>
<feature type="compositionally biased region" description="Basic and acidic residues" evidence="1">
    <location>
        <begin position="76"/>
        <end position="102"/>
    </location>
</feature>
<keyword evidence="5" id="KW-1185">Reference proteome</keyword>
<feature type="signal peptide" evidence="2">
    <location>
        <begin position="1"/>
        <end position="19"/>
    </location>
</feature>
<protein>
    <recommendedName>
        <fullName evidence="3">DUF4124 domain-containing protein</fullName>
    </recommendedName>
</protein>
<sequence>MYRALMFCFCLLFTQFAHTAIYYWVDHQGQTHYGQQPPLDKSINVQKIAVSTNSSVDPTQQQQSIQDSANKIAESNAERKAARDKLQQQADENRRRNENCDASKKKLAELDYGGNRLYKDAEGNYSRLTDEDRNNQREQLNDFINKNCR</sequence>
<evidence type="ECO:0000256" key="1">
    <source>
        <dbReference type="SAM" id="MobiDB-lite"/>
    </source>
</evidence>
<evidence type="ECO:0000313" key="4">
    <source>
        <dbReference type="EMBL" id="AGS40790.1"/>
    </source>
</evidence>
<feature type="domain" description="DUF4124" evidence="3">
    <location>
        <begin position="8"/>
        <end position="62"/>
    </location>
</feature>
<reference evidence="5" key="2">
    <citation type="journal article" date="2016" name="Environ. Microbiol. Rep.">
        <title>Analysis of defence systems and a conjugative IncP-1 plasmid in the marine polyaromatic hydrocarbons-degrading bacterium Cycloclasticus sp. 78-ME.</title>
        <authorList>
            <person name="Yakimov M.M."/>
            <person name="Crisafi F."/>
            <person name="Messina E."/>
            <person name="Smedile F."/>
            <person name="Lopatina A."/>
            <person name="Denaro R."/>
            <person name="Pieper D.H."/>
            <person name="Golyshin P.N."/>
            <person name="Giuliano L."/>
        </authorList>
    </citation>
    <scope>NUCLEOTIDE SEQUENCE [LARGE SCALE GENOMIC DNA]</scope>
    <source>
        <strain evidence="5">78-ME</strain>
    </source>
</reference>
<dbReference type="Pfam" id="PF13511">
    <property type="entry name" value="DUF4124"/>
    <property type="match status" value="1"/>
</dbReference>
<feature type="region of interest" description="Disordered" evidence="1">
    <location>
        <begin position="52"/>
        <end position="102"/>
    </location>
</feature>
<dbReference type="eggNOG" id="ENOG5030SUK">
    <property type="taxonomic scope" value="Bacteria"/>
</dbReference>
<feature type="chain" id="PRO_5004533034" description="DUF4124 domain-containing protein" evidence="2">
    <location>
        <begin position="20"/>
        <end position="149"/>
    </location>
</feature>
<name>S5U001_9GAMM</name>
<dbReference type="HOGENOM" id="CLU_108835_3_0_6"/>
<organism evidence="4 5">
    <name type="scientific">Cycloclasticus zancles 78-ME</name>
    <dbReference type="NCBI Taxonomy" id="1198232"/>
    <lineage>
        <taxon>Bacteria</taxon>
        <taxon>Pseudomonadati</taxon>
        <taxon>Pseudomonadota</taxon>
        <taxon>Gammaproteobacteria</taxon>
        <taxon>Thiotrichales</taxon>
        <taxon>Piscirickettsiaceae</taxon>
        <taxon>Cycloclasticus</taxon>
    </lineage>
</organism>
<keyword evidence="2" id="KW-0732">Signal</keyword>
<accession>S5U001</accession>
<feature type="compositionally biased region" description="Polar residues" evidence="1">
    <location>
        <begin position="52"/>
        <end position="69"/>
    </location>
</feature>
<dbReference type="KEGG" id="cza:CYCME_2485"/>
<proteinExistence type="predicted"/>
<dbReference type="AlphaFoldDB" id="S5U001"/>
<gene>
    <name evidence="4" type="ORF">CYCME_2485</name>
</gene>
<evidence type="ECO:0000259" key="3">
    <source>
        <dbReference type="Pfam" id="PF13511"/>
    </source>
</evidence>
<evidence type="ECO:0000256" key="2">
    <source>
        <dbReference type="SAM" id="SignalP"/>
    </source>
</evidence>
<reference evidence="4 5" key="1">
    <citation type="submission" date="2013-05" db="EMBL/GenBank/DDBJ databases">
        <title>Between feast and famine: a lifestyle of most important marine PAH-degrading bacterium Cycloclasticus sp. 7ME.</title>
        <authorList>
            <person name="Yakimov M.M."/>
            <person name="Messina E."/>
            <person name="Genovese M."/>
            <person name="Denaro R."/>
            <person name="Crisafi F."/>
            <person name="Russo D."/>
            <person name="Cappello S."/>
            <person name="Santisi S."/>
            <person name="Smedile F."/>
            <person name="Golyshina O.V."/>
            <person name="Tran H."/>
            <person name="Pieper D.H."/>
            <person name="Golyshin P.N."/>
            <person name="Giuliano L."/>
        </authorList>
    </citation>
    <scope>NUCLEOTIDE SEQUENCE [LARGE SCALE GENOMIC DNA]</scope>
    <source>
        <strain evidence="4 5">78-ME</strain>
    </source>
</reference>
<evidence type="ECO:0000313" key="5">
    <source>
        <dbReference type="Proteomes" id="UP000015380"/>
    </source>
</evidence>
<dbReference type="PATRIC" id="fig|1198232.3.peg.2451"/>
<dbReference type="EMBL" id="CP005996">
    <property type="protein sequence ID" value="AGS40790.1"/>
    <property type="molecule type" value="Genomic_DNA"/>
</dbReference>
<dbReference type="InterPro" id="IPR025392">
    <property type="entry name" value="DUF4124"/>
</dbReference>
<dbReference type="RefSeq" id="WP_020933203.1">
    <property type="nucleotide sequence ID" value="NC_021917.1"/>
</dbReference>